<dbReference type="Gene3D" id="3.40.190.10">
    <property type="entry name" value="Periplasmic binding protein-like II"/>
    <property type="match status" value="1"/>
</dbReference>
<dbReference type="Gene3D" id="3.10.105.10">
    <property type="entry name" value="Dipeptide-binding Protein, Domain 3"/>
    <property type="match status" value="1"/>
</dbReference>
<gene>
    <name evidence="4" type="ORF">FE263_12515</name>
</gene>
<dbReference type="SUPFAM" id="SSF53850">
    <property type="entry name" value="Periplasmic binding protein-like II"/>
    <property type="match status" value="1"/>
</dbReference>
<proteinExistence type="inferred from homology"/>
<evidence type="ECO:0000256" key="1">
    <source>
        <dbReference type="ARBA" id="ARBA00004418"/>
    </source>
</evidence>
<evidence type="ECO:0000259" key="3">
    <source>
        <dbReference type="Pfam" id="PF00496"/>
    </source>
</evidence>
<dbReference type="GO" id="GO:0043190">
    <property type="term" value="C:ATP-binding cassette (ABC) transporter complex"/>
    <property type="evidence" value="ECO:0007669"/>
    <property type="project" value="InterPro"/>
</dbReference>
<dbReference type="PIRSF" id="PIRSF002741">
    <property type="entry name" value="MppA"/>
    <property type="match status" value="1"/>
</dbReference>
<evidence type="ECO:0000256" key="2">
    <source>
        <dbReference type="ARBA" id="ARBA00005695"/>
    </source>
</evidence>
<organism evidence="4 5">
    <name type="scientific">Lichenicoccus roseus</name>
    <dbReference type="NCBI Taxonomy" id="2683649"/>
    <lineage>
        <taxon>Bacteria</taxon>
        <taxon>Pseudomonadati</taxon>
        <taxon>Pseudomonadota</taxon>
        <taxon>Alphaproteobacteria</taxon>
        <taxon>Acetobacterales</taxon>
        <taxon>Acetobacteraceae</taxon>
        <taxon>Lichenicoccus</taxon>
    </lineage>
</organism>
<evidence type="ECO:0000313" key="5">
    <source>
        <dbReference type="Proteomes" id="UP000305654"/>
    </source>
</evidence>
<dbReference type="PANTHER" id="PTHR30290">
    <property type="entry name" value="PERIPLASMIC BINDING COMPONENT OF ABC TRANSPORTER"/>
    <property type="match status" value="1"/>
</dbReference>
<comment type="caution">
    <text evidence="4">The sequence shown here is derived from an EMBL/GenBank/DDBJ whole genome shotgun (WGS) entry which is preliminary data.</text>
</comment>
<comment type="similarity">
    <text evidence="2">Belongs to the bacterial solute-binding protein 5 family.</text>
</comment>
<dbReference type="GO" id="GO:0015833">
    <property type="term" value="P:peptide transport"/>
    <property type="evidence" value="ECO:0007669"/>
    <property type="project" value="TreeGrafter"/>
</dbReference>
<dbReference type="GO" id="GO:0030288">
    <property type="term" value="C:outer membrane-bounded periplasmic space"/>
    <property type="evidence" value="ECO:0007669"/>
    <property type="project" value="UniProtKB-ARBA"/>
</dbReference>
<dbReference type="InterPro" id="IPR039424">
    <property type="entry name" value="SBP_5"/>
</dbReference>
<feature type="domain" description="Solute-binding protein family 5" evidence="3">
    <location>
        <begin position="61"/>
        <end position="444"/>
    </location>
</feature>
<dbReference type="OrthoDB" id="7318145at2"/>
<keyword evidence="5" id="KW-1185">Reference proteome</keyword>
<dbReference type="PANTHER" id="PTHR30290:SF83">
    <property type="entry name" value="ABC TRANSPORTER SUBSTRATE-BINDING PROTEIN"/>
    <property type="match status" value="1"/>
</dbReference>
<reference evidence="4 5" key="1">
    <citation type="submission" date="2019-05" db="EMBL/GenBank/DDBJ databases">
        <authorList>
            <person name="Pankratov T."/>
            <person name="Grouzdev D."/>
        </authorList>
    </citation>
    <scope>NUCLEOTIDE SEQUENCE [LARGE SCALE GENOMIC DNA]</scope>
    <source>
        <strain evidence="4 5">KEBCLARHB70R</strain>
    </source>
</reference>
<dbReference type="InterPro" id="IPR030678">
    <property type="entry name" value="Peptide/Ni-bd"/>
</dbReference>
<comment type="subcellular location">
    <subcellularLocation>
        <location evidence="1">Periplasm</location>
    </subcellularLocation>
</comment>
<dbReference type="CDD" id="cd08506">
    <property type="entry name" value="PBP2_clavulanate_OppA2"/>
    <property type="match status" value="1"/>
</dbReference>
<dbReference type="Pfam" id="PF00496">
    <property type="entry name" value="SBP_bac_5"/>
    <property type="match status" value="1"/>
</dbReference>
<accession>A0A5R9JA55</accession>
<evidence type="ECO:0000313" key="4">
    <source>
        <dbReference type="EMBL" id="TLU72246.1"/>
    </source>
</evidence>
<name>A0A5R9JA55_9PROT</name>
<protein>
    <submittedName>
        <fullName evidence="4">ABC transporter substrate-binding protein</fullName>
    </submittedName>
</protein>
<dbReference type="Proteomes" id="UP000305654">
    <property type="component" value="Unassembled WGS sequence"/>
</dbReference>
<dbReference type="InterPro" id="IPR000914">
    <property type="entry name" value="SBP_5_dom"/>
</dbReference>
<sequence>MPAAALAVDLHRGGTLHLTASSGVDTLDPQISYNSQSTELFAAVYDGLATFPKAAGADNAVADLAEALPVPTDAGRTYRFILRPGIRFSNGQSLTVDDVAASLRRIFKAGSPTAGSFYGNIVGAQACLRSPADCTLAGGVVTDPAIRGITIRLVHADPEFLDKLAWTHASILPASAPPHDAGDTPLPGTGAYRIVSYDPHHGMLLDRNPYFHEWDAVAQPDGHVDRIRLDYGLDEEAEITAIENGQFDWMYENKPLDRLGEIAGRYTAQVHVFDLPSLYYLAMNTRQPPFDRLAARQAVNLAVDRRAAVLFMGGPGAMLPACTMLPRGITGHVPDCPSLGAGSPDRLRPDPVRARALVAASGTRGMRVILVVNASRNEDALGENLRETLSRIGWDAEVRSITPAVQFNYIQNSANKVQISLTGWDADYPGPADFLQVLFDCRNIHPGSNSSINISAFCDPAVQAMFDRANATPDTVSRAALWSAIDRRVMEQSPVAPLVQRRYVDFVSRRLGHYVNAGIYHMLFSQVWVQ</sequence>
<dbReference type="GO" id="GO:1904680">
    <property type="term" value="F:peptide transmembrane transporter activity"/>
    <property type="evidence" value="ECO:0007669"/>
    <property type="project" value="TreeGrafter"/>
</dbReference>
<dbReference type="AlphaFoldDB" id="A0A5R9JA55"/>
<dbReference type="EMBL" id="VCDI01000004">
    <property type="protein sequence ID" value="TLU72246.1"/>
    <property type="molecule type" value="Genomic_DNA"/>
</dbReference>